<dbReference type="OrthoDB" id="8117292at2"/>
<dbReference type="Gene3D" id="3.30.530.20">
    <property type="match status" value="1"/>
</dbReference>
<comment type="caution">
    <text evidence="3">The sequence shown here is derived from an EMBL/GenBank/DDBJ whole genome shotgun (WGS) entry which is preliminary data.</text>
</comment>
<sequence>MRITGRRENRDGQEVLVLTRKFRAGIEDVWAAVSDPDRMRRWIGTWSGDPAAGSIAFRMTAEGDDVPEEVYDIESCEPPGRFAVRSRAAAPFSEDGSGERVHWALRVDLVEKDGVTTLTFVQALADGPLGPDMVASVGPGWEYYLDRLVAAMDGTDVDAVAWSDYESGSAAYRALFTD</sequence>
<dbReference type="Pfam" id="PF08327">
    <property type="entry name" value="AHSA1"/>
    <property type="match status" value="1"/>
</dbReference>
<protein>
    <submittedName>
        <fullName evidence="3">Polyketide cyclase</fullName>
    </submittedName>
</protein>
<dbReference type="RefSeq" id="WP_137449288.1">
    <property type="nucleotide sequence ID" value="NZ_SZZH01000001.1"/>
</dbReference>
<dbReference type="EMBL" id="SZZH01000001">
    <property type="protein sequence ID" value="TKV61983.1"/>
    <property type="molecule type" value="Genomic_DNA"/>
</dbReference>
<feature type="domain" description="Activator of Hsp90 ATPase homologue 1/2-like C-terminal" evidence="2">
    <location>
        <begin position="24"/>
        <end position="152"/>
    </location>
</feature>
<keyword evidence="4" id="KW-1185">Reference proteome</keyword>
<dbReference type="InterPro" id="IPR013538">
    <property type="entry name" value="ASHA1/2-like_C"/>
</dbReference>
<reference evidence="3 4" key="1">
    <citation type="submission" date="2019-05" db="EMBL/GenBank/DDBJ databases">
        <title>Nakamurella sp. N5BH11, whole genome shotgun sequence.</title>
        <authorList>
            <person name="Tuo L."/>
        </authorList>
    </citation>
    <scope>NUCLEOTIDE SEQUENCE [LARGE SCALE GENOMIC DNA]</scope>
    <source>
        <strain evidence="3 4">N5BH11</strain>
    </source>
</reference>
<name>A0A4U6QMZ7_9ACTN</name>
<evidence type="ECO:0000259" key="2">
    <source>
        <dbReference type="Pfam" id="PF08327"/>
    </source>
</evidence>
<evidence type="ECO:0000313" key="3">
    <source>
        <dbReference type="EMBL" id="TKV61983.1"/>
    </source>
</evidence>
<dbReference type="Proteomes" id="UP000306985">
    <property type="component" value="Unassembled WGS sequence"/>
</dbReference>
<comment type="similarity">
    <text evidence="1">Belongs to the AHA1 family.</text>
</comment>
<gene>
    <name evidence="3" type="ORF">FDO65_10800</name>
</gene>
<dbReference type="SUPFAM" id="SSF55961">
    <property type="entry name" value="Bet v1-like"/>
    <property type="match status" value="1"/>
</dbReference>
<evidence type="ECO:0000313" key="4">
    <source>
        <dbReference type="Proteomes" id="UP000306985"/>
    </source>
</evidence>
<accession>A0A4U6QMZ7</accession>
<dbReference type="InterPro" id="IPR023393">
    <property type="entry name" value="START-like_dom_sf"/>
</dbReference>
<evidence type="ECO:0000256" key="1">
    <source>
        <dbReference type="ARBA" id="ARBA00006817"/>
    </source>
</evidence>
<proteinExistence type="inferred from homology"/>
<dbReference type="AlphaFoldDB" id="A0A4U6QMZ7"/>
<organism evidence="3 4">
    <name type="scientific">Nakamurella flava</name>
    <dbReference type="NCBI Taxonomy" id="2576308"/>
    <lineage>
        <taxon>Bacteria</taxon>
        <taxon>Bacillati</taxon>
        <taxon>Actinomycetota</taxon>
        <taxon>Actinomycetes</taxon>
        <taxon>Nakamurellales</taxon>
        <taxon>Nakamurellaceae</taxon>
        <taxon>Nakamurella</taxon>
    </lineage>
</organism>